<feature type="transmembrane region" description="Helical" evidence="7">
    <location>
        <begin position="345"/>
        <end position="366"/>
    </location>
</feature>
<keyword evidence="2" id="KW-0328">Glycosyltransferase</keyword>
<evidence type="ECO:0000256" key="4">
    <source>
        <dbReference type="ARBA" id="ARBA00022692"/>
    </source>
</evidence>
<protein>
    <recommendedName>
        <fullName evidence="8">Glycosyltransferase 2-like domain-containing protein</fullName>
    </recommendedName>
</protein>
<dbReference type="InterPro" id="IPR029044">
    <property type="entry name" value="Nucleotide-diphossugar_trans"/>
</dbReference>
<dbReference type="InterPro" id="IPR050321">
    <property type="entry name" value="Glycosyltr_2/OpgH_subfam"/>
</dbReference>
<name>A0ABM8ABL5_9DEIO</name>
<gene>
    <name evidence="9" type="ORF">DAETH_10980</name>
</gene>
<evidence type="ECO:0000259" key="8">
    <source>
        <dbReference type="Pfam" id="PF00535"/>
    </source>
</evidence>
<dbReference type="InterPro" id="IPR001173">
    <property type="entry name" value="Glyco_trans_2-like"/>
</dbReference>
<keyword evidence="5 7" id="KW-1133">Transmembrane helix</keyword>
<keyword evidence="10" id="KW-1185">Reference proteome</keyword>
<dbReference type="Pfam" id="PF00535">
    <property type="entry name" value="Glycos_transf_2"/>
    <property type="match status" value="1"/>
</dbReference>
<dbReference type="Proteomes" id="UP001064971">
    <property type="component" value="Chromosome"/>
</dbReference>
<proteinExistence type="predicted"/>
<dbReference type="PANTHER" id="PTHR43867">
    <property type="entry name" value="CELLULOSE SYNTHASE CATALYTIC SUBUNIT A [UDP-FORMING]"/>
    <property type="match status" value="1"/>
</dbReference>
<dbReference type="Gene3D" id="3.90.550.10">
    <property type="entry name" value="Spore Coat Polysaccharide Biosynthesis Protein SpsA, Chain A"/>
    <property type="match status" value="1"/>
</dbReference>
<feature type="domain" description="Glycosyltransferase 2-like" evidence="8">
    <location>
        <begin position="45"/>
        <end position="193"/>
    </location>
</feature>
<feature type="transmembrane region" description="Helical" evidence="7">
    <location>
        <begin position="378"/>
        <end position="404"/>
    </location>
</feature>
<dbReference type="PANTHER" id="PTHR43867:SF2">
    <property type="entry name" value="CELLULOSE SYNTHASE CATALYTIC SUBUNIT A [UDP-FORMING]"/>
    <property type="match status" value="1"/>
</dbReference>
<evidence type="ECO:0000256" key="6">
    <source>
        <dbReference type="ARBA" id="ARBA00023136"/>
    </source>
</evidence>
<evidence type="ECO:0000256" key="3">
    <source>
        <dbReference type="ARBA" id="ARBA00022679"/>
    </source>
</evidence>
<evidence type="ECO:0000256" key="1">
    <source>
        <dbReference type="ARBA" id="ARBA00004141"/>
    </source>
</evidence>
<reference evidence="9" key="1">
    <citation type="submission" date="2022-07" db="EMBL/GenBank/DDBJ databases">
        <title>Complete Genome Sequence of the Radioresistant Bacterium Deinococcus aetherius ST0316, Isolated from the Air Dust collected in Lower Stratosphere above Japan.</title>
        <authorList>
            <person name="Satoh K."/>
            <person name="Hagiwara K."/>
            <person name="Katsumata K."/>
            <person name="Kubo A."/>
            <person name="Yokobori S."/>
            <person name="Yamagishi A."/>
            <person name="Oono Y."/>
            <person name="Narumi I."/>
        </authorList>
    </citation>
    <scope>NUCLEOTIDE SEQUENCE</scope>
    <source>
        <strain evidence="9">ST0316</strain>
    </source>
</reference>
<evidence type="ECO:0000256" key="7">
    <source>
        <dbReference type="SAM" id="Phobius"/>
    </source>
</evidence>
<dbReference type="SUPFAM" id="SSF53448">
    <property type="entry name" value="Nucleotide-diphospho-sugar transferases"/>
    <property type="match status" value="1"/>
</dbReference>
<dbReference type="EMBL" id="AP026560">
    <property type="protein sequence ID" value="BDP41129.1"/>
    <property type="molecule type" value="Genomic_DNA"/>
</dbReference>
<sequence length="440" mass="48772">MTNFLSVVDVIGLILFLLYVVHQVTSALQPRPKPPTAEEGVHLTFLIPALNEAPVIGATLENLRATVPDARVVVIDDASDDGTDRIVARFAASDPGVTLLRREFPEARQNKGRAMNWAVGRLLTQPPLAGGDLIGEVFVVLDADGRVGPDFAPQVRGAFADPRVMAAQGWMRFRQTGAPAGRRGLWARMLLFQQDLESFIVGHVQRLRALGGTASLTGNGQCMRASYVAAQLARGVDPWPDVLLEDFASAVEVRLHDPSHRIALLTAHVGQQGLVALGPFVRQRTRWTQGAMQCLSYLPELWRHPAHPITRLDFSYFILVPWLNVMLLLSILSQPLRRAFGWQGLALPGWMGVFLSVAPLALQLNWALRYRAERRLPWWAVLYTLVSLPIYSAALFLSMPLAYYNHFTGRRVWYKSVRHDDRAPVEPTTAKETGSLASGD</sequence>
<evidence type="ECO:0000313" key="10">
    <source>
        <dbReference type="Proteomes" id="UP001064971"/>
    </source>
</evidence>
<accession>A0ABM8ABL5</accession>
<evidence type="ECO:0000313" key="9">
    <source>
        <dbReference type="EMBL" id="BDP41129.1"/>
    </source>
</evidence>
<keyword evidence="3" id="KW-0808">Transferase</keyword>
<keyword evidence="6 7" id="KW-0472">Membrane</keyword>
<feature type="transmembrane region" description="Helical" evidence="7">
    <location>
        <begin position="314"/>
        <end position="333"/>
    </location>
</feature>
<comment type="subcellular location">
    <subcellularLocation>
        <location evidence="1">Membrane</location>
        <topology evidence="1">Multi-pass membrane protein</topology>
    </subcellularLocation>
</comment>
<keyword evidence="4 7" id="KW-0812">Transmembrane</keyword>
<evidence type="ECO:0000256" key="2">
    <source>
        <dbReference type="ARBA" id="ARBA00022676"/>
    </source>
</evidence>
<dbReference type="RefSeq" id="WP_264776912.1">
    <property type="nucleotide sequence ID" value="NZ_AP026560.1"/>
</dbReference>
<evidence type="ECO:0000256" key="5">
    <source>
        <dbReference type="ARBA" id="ARBA00022989"/>
    </source>
</evidence>
<organism evidence="9 10">
    <name type="scientific">Deinococcus aetherius</name>
    <dbReference type="NCBI Taxonomy" id="200252"/>
    <lineage>
        <taxon>Bacteria</taxon>
        <taxon>Thermotogati</taxon>
        <taxon>Deinococcota</taxon>
        <taxon>Deinococci</taxon>
        <taxon>Deinococcales</taxon>
        <taxon>Deinococcaceae</taxon>
        <taxon>Deinococcus</taxon>
    </lineage>
</organism>